<dbReference type="Pfam" id="PF11651">
    <property type="entry name" value="P22_CoatProtein"/>
    <property type="match status" value="1"/>
</dbReference>
<name>A0A2Z3HSB4_9CAUL</name>
<dbReference type="AlphaFoldDB" id="A0A2Z3HSB4"/>
<evidence type="ECO:0000313" key="2">
    <source>
        <dbReference type="EMBL" id="AWM77076.1"/>
    </source>
</evidence>
<evidence type="ECO:0000256" key="1">
    <source>
        <dbReference type="SAM" id="MobiDB-lite"/>
    </source>
</evidence>
<organism evidence="2 3">
    <name type="scientific">Phenylobacterium parvum</name>
    <dbReference type="NCBI Taxonomy" id="2201350"/>
    <lineage>
        <taxon>Bacteria</taxon>
        <taxon>Pseudomonadati</taxon>
        <taxon>Pseudomonadota</taxon>
        <taxon>Alphaproteobacteria</taxon>
        <taxon>Caulobacterales</taxon>
        <taxon>Caulobacteraceae</taxon>
        <taxon>Phenylobacterium</taxon>
    </lineage>
</organism>
<dbReference type="KEGG" id="phb:HYN04_04465"/>
<dbReference type="EMBL" id="CP029479">
    <property type="protein sequence ID" value="AWM77076.1"/>
    <property type="molecule type" value="Genomic_DNA"/>
</dbReference>
<dbReference type="InterPro" id="IPR024659">
    <property type="entry name" value="Phage_coat_Gp5"/>
</dbReference>
<sequence>MRRKPAVARKGGPGPATRGEHKGLHQKLNFVGTISREYDDRFARQGAKIGDTLKVRLPNQYAVRNGPALATQDTSESSVDLKVQTQKGVDLNFTSVDLTMSLDDFSDRVLEPAMSVLAASIEADAMTMYQDVANQVNSQGSAATFQKVLQGRKILVDNLAPLGGRTANLNTQDNMDLVDALKGLFNDSDAVAKQYREGYMGRTAGFDFMENTLWPSHLRGGGAGYTTNTLPAALPPGPNPVNAITVATGTGTLAKGDVLTIAGVMRVHPETKASTGVQQQFVVTQAFAGGAGVVQISPPIITTGPQQTVTLATTNAASPITVAGTANTAHGLSMLYHKSAFAFATADLVMPRGVDFSARQTFDGISMRIVRQYDINSDRFPCRLDVLYGYRTLRPQLACRLACN</sequence>
<protein>
    <recommendedName>
        <fullName evidence="4">P22 coat-protein 5 family protein</fullName>
    </recommendedName>
</protein>
<keyword evidence="3" id="KW-1185">Reference proteome</keyword>
<feature type="region of interest" description="Disordered" evidence="1">
    <location>
        <begin position="1"/>
        <end position="23"/>
    </location>
</feature>
<dbReference type="OrthoDB" id="1867599at2"/>
<accession>A0A2Z3HSB4</accession>
<reference evidence="3" key="1">
    <citation type="submission" date="2018-05" db="EMBL/GenBank/DDBJ databases">
        <title>Genome sequencing of Phenylobacterium sp. HYN0004.</title>
        <authorList>
            <person name="Yi H."/>
            <person name="Baek C."/>
        </authorList>
    </citation>
    <scope>NUCLEOTIDE SEQUENCE [LARGE SCALE GENOMIC DNA]</scope>
    <source>
        <strain evidence="3">HYN0004</strain>
    </source>
</reference>
<evidence type="ECO:0000313" key="3">
    <source>
        <dbReference type="Proteomes" id="UP000247763"/>
    </source>
</evidence>
<proteinExistence type="predicted"/>
<dbReference type="Gene3D" id="2.40.30.240">
    <property type="match status" value="1"/>
</dbReference>
<dbReference type="Proteomes" id="UP000247763">
    <property type="component" value="Chromosome"/>
</dbReference>
<gene>
    <name evidence="2" type="ORF">HYN04_04465</name>
</gene>
<evidence type="ECO:0008006" key="4">
    <source>
        <dbReference type="Google" id="ProtNLM"/>
    </source>
</evidence>